<dbReference type="Proteomes" id="UP000015104">
    <property type="component" value="Unassembled WGS sequence"/>
</dbReference>
<feature type="chain" id="PRO_5004591809" description="Partial AB-hydrolase lipase domain-containing protein" evidence="8">
    <location>
        <begin position="24"/>
        <end position="450"/>
    </location>
</feature>
<dbReference type="SUPFAM" id="SSF53474">
    <property type="entry name" value="alpha/beta-Hydrolases"/>
    <property type="match status" value="1"/>
</dbReference>
<feature type="active site" description="Nucleophile" evidence="7">
    <location>
        <position position="220"/>
    </location>
</feature>
<proteinExistence type="inferred from homology"/>
<feature type="domain" description="Partial AB-hydrolase lipase" evidence="9">
    <location>
        <begin position="68"/>
        <end position="127"/>
    </location>
</feature>
<dbReference type="GO" id="GO:0016042">
    <property type="term" value="P:lipid catabolic process"/>
    <property type="evidence" value="ECO:0007669"/>
    <property type="project" value="UniProtKB-KW"/>
</dbReference>
<dbReference type="AlphaFoldDB" id="T1KPQ7"/>
<sequence length="450" mass="50653">MKSLFVSFACLLILPWSIHGVLGEILEQLTSTVGDILQPASENKEYETEQNYLKLFKRVDDEALTCGQLIESRGFRYERHFVTTDDGYIIQLYRIINPYAKAAYGKKLKPVLLVHGVLLSCSCWMFNQPDGHIEEWSLGVPPNVTSSSLAFVLANLEFDVWLGNNRGTSYSTNHTTLNPSKDREFWDFSFADMGTYDFPAMINYVTNTTGFEKIVYIGMSQGNLQMFLSLSDDPSLADKLDLNIAIAPVGSYEVPPILLYHALQNPVIEELTRVHLLGPFPHFVAEFDATLSVLCSNPALKKICTTIYFLIFGYDPKMLNGKRFPVITSLIDSIPEKSITHFAQVILAKEFRKFDYGSKKNLATYGTEKAPGYNFSRIPTHNLVLISGLNDNLASPANVAILKKRLSGPPLVDYVVPYPDWNHVDPIFGLEAYKYCHSVIVDLLRKYAKA</sequence>
<keyword evidence="3" id="KW-0378">Hydrolase</keyword>
<keyword evidence="11" id="KW-1185">Reference proteome</keyword>
<feature type="active site" description="Charge relay system" evidence="7">
    <location>
        <position position="423"/>
    </location>
</feature>
<accession>T1KPQ7</accession>
<dbReference type="Gene3D" id="3.40.50.1820">
    <property type="entry name" value="alpha/beta hydrolase"/>
    <property type="match status" value="1"/>
</dbReference>
<keyword evidence="2 8" id="KW-0732">Signal</keyword>
<dbReference type="EnsemblMetazoa" id="tetur17g01380.1">
    <property type="protein sequence ID" value="tetur17g01380.1"/>
    <property type="gene ID" value="tetur17g01380"/>
</dbReference>
<evidence type="ECO:0000313" key="10">
    <source>
        <dbReference type="EnsemblMetazoa" id="tetur17g01380.1"/>
    </source>
</evidence>
<dbReference type="InterPro" id="IPR006693">
    <property type="entry name" value="AB_hydrolase_lipase"/>
</dbReference>
<evidence type="ECO:0000256" key="6">
    <source>
        <dbReference type="ARBA" id="ARBA00023180"/>
    </source>
</evidence>
<evidence type="ECO:0000259" key="9">
    <source>
        <dbReference type="Pfam" id="PF04083"/>
    </source>
</evidence>
<organism evidence="10 11">
    <name type="scientific">Tetranychus urticae</name>
    <name type="common">Two-spotted spider mite</name>
    <dbReference type="NCBI Taxonomy" id="32264"/>
    <lineage>
        <taxon>Eukaryota</taxon>
        <taxon>Metazoa</taxon>
        <taxon>Ecdysozoa</taxon>
        <taxon>Arthropoda</taxon>
        <taxon>Chelicerata</taxon>
        <taxon>Arachnida</taxon>
        <taxon>Acari</taxon>
        <taxon>Acariformes</taxon>
        <taxon>Trombidiformes</taxon>
        <taxon>Prostigmata</taxon>
        <taxon>Eleutherengona</taxon>
        <taxon>Raphignathae</taxon>
        <taxon>Tetranychoidea</taxon>
        <taxon>Tetranychidae</taxon>
        <taxon>Tetranychus</taxon>
    </lineage>
</organism>
<dbReference type="PIRSF" id="PIRSF000862">
    <property type="entry name" value="Steryl_ester_lip"/>
    <property type="match status" value="1"/>
</dbReference>
<dbReference type="EMBL" id="CAEY01000336">
    <property type="status" value="NOT_ANNOTATED_CDS"/>
    <property type="molecule type" value="Genomic_DNA"/>
</dbReference>
<dbReference type="HOGENOM" id="CLU_010974_0_0_1"/>
<dbReference type="InterPro" id="IPR025483">
    <property type="entry name" value="Lipase_euk"/>
</dbReference>
<protein>
    <recommendedName>
        <fullName evidence="9">Partial AB-hydrolase lipase domain-containing protein</fullName>
    </recommendedName>
</protein>
<reference evidence="11" key="1">
    <citation type="submission" date="2011-08" db="EMBL/GenBank/DDBJ databases">
        <authorList>
            <person name="Rombauts S."/>
        </authorList>
    </citation>
    <scope>NUCLEOTIDE SEQUENCE</scope>
    <source>
        <strain evidence="11">London</strain>
    </source>
</reference>
<keyword evidence="4" id="KW-0442">Lipid degradation</keyword>
<evidence type="ECO:0000256" key="3">
    <source>
        <dbReference type="ARBA" id="ARBA00022801"/>
    </source>
</evidence>
<reference evidence="10" key="2">
    <citation type="submission" date="2015-06" db="UniProtKB">
        <authorList>
            <consortium name="EnsemblMetazoa"/>
        </authorList>
    </citation>
    <scope>IDENTIFICATION</scope>
</reference>
<evidence type="ECO:0000256" key="1">
    <source>
        <dbReference type="ARBA" id="ARBA00010701"/>
    </source>
</evidence>
<dbReference type="eggNOG" id="KOG2624">
    <property type="taxonomic scope" value="Eukaryota"/>
</dbReference>
<feature type="active site" description="Charge relay system" evidence="7">
    <location>
        <position position="391"/>
    </location>
</feature>
<evidence type="ECO:0000313" key="11">
    <source>
        <dbReference type="Proteomes" id="UP000015104"/>
    </source>
</evidence>
<dbReference type="FunFam" id="3.40.50.1820:FF:000057">
    <property type="entry name" value="Lipase"/>
    <property type="match status" value="1"/>
</dbReference>
<feature type="signal peptide" evidence="8">
    <location>
        <begin position="1"/>
        <end position="23"/>
    </location>
</feature>
<name>T1KPQ7_TETUR</name>
<evidence type="ECO:0000256" key="4">
    <source>
        <dbReference type="ARBA" id="ARBA00022963"/>
    </source>
</evidence>
<comment type="similarity">
    <text evidence="1">Belongs to the AB hydrolase superfamily. Lipase family.</text>
</comment>
<dbReference type="Pfam" id="PF04083">
    <property type="entry name" value="Abhydro_lipase"/>
    <property type="match status" value="1"/>
</dbReference>
<dbReference type="PANTHER" id="PTHR11005">
    <property type="entry name" value="LYSOSOMAL ACID LIPASE-RELATED"/>
    <property type="match status" value="1"/>
</dbReference>
<evidence type="ECO:0000256" key="7">
    <source>
        <dbReference type="PIRSR" id="PIRSR000862-1"/>
    </source>
</evidence>
<evidence type="ECO:0000256" key="5">
    <source>
        <dbReference type="ARBA" id="ARBA00023098"/>
    </source>
</evidence>
<keyword evidence="6" id="KW-0325">Glycoprotein</keyword>
<dbReference type="InterPro" id="IPR029058">
    <property type="entry name" value="AB_hydrolase_fold"/>
</dbReference>
<evidence type="ECO:0000256" key="8">
    <source>
        <dbReference type="SAM" id="SignalP"/>
    </source>
</evidence>
<evidence type="ECO:0000256" key="2">
    <source>
        <dbReference type="ARBA" id="ARBA00022729"/>
    </source>
</evidence>
<keyword evidence="5" id="KW-0443">Lipid metabolism</keyword>
<dbReference type="GO" id="GO:0016788">
    <property type="term" value="F:hydrolase activity, acting on ester bonds"/>
    <property type="evidence" value="ECO:0007669"/>
    <property type="project" value="InterPro"/>
</dbReference>